<feature type="compositionally biased region" description="Basic and acidic residues" evidence="3">
    <location>
        <begin position="258"/>
        <end position="269"/>
    </location>
</feature>
<evidence type="ECO:0000313" key="5">
    <source>
        <dbReference type="EMBL" id="CCO18596.1"/>
    </source>
</evidence>
<dbReference type="InterPro" id="IPR039633">
    <property type="entry name" value="PAP"/>
</dbReference>
<name>K8EKN0_9CHLO</name>
<dbReference type="Pfam" id="PF04755">
    <property type="entry name" value="PAP_fibrillin"/>
    <property type="match status" value="1"/>
</dbReference>
<accession>K8EKN0</accession>
<dbReference type="PANTHER" id="PTHR31906">
    <property type="entry name" value="PLASTID-LIPID-ASSOCIATED PROTEIN 4, CHLOROPLASTIC-RELATED"/>
    <property type="match status" value="1"/>
</dbReference>
<dbReference type="AlphaFoldDB" id="K8EKN0"/>
<protein>
    <recommendedName>
        <fullName evidence="4">Plastid lipid-associated protein/fibrillin conserved domain-containing protein</fullName>
    </recommendedName>
</protein>
<feature type="compositionally biased region" description="Acidic residues" evidence="3">
    <location>
        <begin position="244"/>
        <end position="255"/>
    </location>
</feature>
<evidence type="ECO:0000313" key="6">
    <source>
        <dbReference type="Proteomes" id="UP000198341"/>
    </source>
</evidence>
<dbReference type="RefSeq" id="XP_007510251.1">
    <property type="nucleotide sequence ID" value="XM_007510189.1"/>
</dbReference>
<dbReference type="GO" id="GO:0009536">
    <property type="term" value="C:plastid"/>
    <property type="evidence" value="ECO:0007669"/>
    <property type="project" value="UniProtKB-SubCell"/>
</dbReference>
<feature type="region of interest" description="Disordered" evidence="3">
    <location>
        <begin position="238"/>
        <end position="269"/>
    </location>
</feature>
<evidence type="ECO:0000256" key="1">
    <source>
        <dbReference type="ARBA" id="ARBA00004474"/>
    </source>
</evidence>
<keyword evidence="6" id="KW-1185">Reference proteome</keyword>
<dbReference type="OrthoDB" id="348976at2759"/>
<dbReference type="Proteomes" id="UP000198341">
    <property type="component" value="Chromosome 11"/>
</dbReference>
<gene>
    <name evidence="5" type="ordered locus">Bathy11g03400</name>
</gene>
<dbReference type="InterPro" id="IPR006843">
    <property type="entry name" value="PAP/fibrillin_dom"/>
</dbReference>
<evidence type="ECO:0000256" key="3">
    <source>
        <dbReference type="SAM" id="MobiDB-lite"/>
    </source>
</evidence>
<evidence type="ECO:0000259" key="4">
    <source>
        <dbReference type="Pfam" id="PF04755"/>
    </source>
</evidence>
<sequence length="269" mass="30113">MMMRASPRTTTTTTPLQPRSFYIKSSRRTRNDKNERGRLRCKTKAITSATNNSNTNKLKIFKGGKDEIKLGARENLLYMIETKNDVGVESALEELKTLYDGEIERPAKSRLLEGKWKLLWSKQTSGKVNPFQKLFAGLAKDTNFQIVEENGARVVNDVEVAKFLRVKAIARSSAASDVRTNVTIDTVDINLFGKKVKTITLEPSPGKGIGYVEQLYLDDKVRVSVGNKGSIFVHERVGTYDNGSDSDDDENDENDSSNNKKEERSLALV</sequence>
<keyword evidence="2" id="KW-0934">Plastid</keyword>
<dbReference type="GeneID" id="19013019"/>
<proteinExistence type="predicted"/>
<feature type="region of interest" description="Disordered" evidence="3">
    <location>
        <begin position="1"/>
        <end position="20"/>
    </location>
</feature>
<reference evidence="5 6" key="1">
    <citation type="submission" date="2011-10" db="EMBL/GenBank/DDBJ databases">
        <authorList>
            <person name="Genoscope - CEA"/>
        </authorList>
    </citation>
    <scope>NUCLEOTIDE SEQUENCE [LARGE SCALE GENOMIC DNA]</scope>
    <source>
        <strain evidence="5 6">RCC 1105</strain>
    </source>
</reference>
<organism evidence="5 6">
    <name type="scientific">Bathycoccus prasinos</name>
    <dbReference type="NCBI Taxonomy" id="41875"/>
    <lineage>
        <taxon>Eukaryota</taxon>
        <taxon>Viridiplantae</taxon>
        <taxon>Chlorophyta</taxon>
        <taxon>Mamiellophyceae</taxon>
        <taxon>Mamiellales</taxon>
        <taxon>Bathycoccaceae</taxon>
        <taxon>Bathycoccus</taxon>
    </lineage>
</organism>
<dbReference type="KEGG" id="bpg:Bathy11g03400"/>
<feature type="domain" description="Plastid lipid-associated protein/fibrillin conserved" evidence="4">
    <location>
        <begin position="87"/>
        <end position="233"/>
    </location>
</feature>
<evidence type="ECO:0000256" key="2">
    <source>
        <dbReference type="ARBA" id="ARBA00022640"/>
    </source>
</evidence>
<dbReference type="EMBL" id="FO082268">
    <property type="protein sequence ID" value="CCO18596.1"/>
    <property type="molecule type" value="Genomic_DNA"/>
</dbReference>
<comment type="subcellular location">
    <subcellularLocation>
        <location evidence="1">Plastid</location>
    </subcellularLocation>
</comment>